<reference evidence="1" key="1">
    <citation type="submission" date="2021-06" db="EMBL/GenBank/DDBJ databases">
        <authorList>
            <person name="Kallberg Y."/>
            <person name="Tangrot J."/>
            <person name="Rosling A."/>
        </authorList>
    </citation>
    <scope>NUCLEOTIDE SEQUENCE</scope>
    <source>
        <strain evidence="1">MA461A</strain>
    </source>
</reference>
<dbReference type="Proteomes" id="UP000789920">
    <property type="component" value="Unassembled WGS sequence"/>
</dbReference>
<feature type="non-terminal residue" evidence="1">
    <location>
        <position position="422"/>
    </location>
</feature>
<name>A0ACA9MZS7_9GLOM</name>
<protein>
    <submittedName>
        <fullName evidence="1">19864_t:CDS:1</fullName>
    </submittedName>
</protein>
<evidence type="ECO:0000313" key="1">
    <source>
        <dbReference type="EMBL" id="CAG8608858.1"/>
    </source>
</evidence>
<dbReference type="EMBL" id="CAJVQC010009763">
    <property type="protein sequence ID" value="CAG8608858.1"/>
    <property type="molecule type" value="Genomic_DNA"/>
</dbReference>
<gene>
    <name evidence="1" type="ORF">RPERSI_LOCUS6224</name>
</gene>
<accession>A0ACA9MZS7</accession>
<keyword evidence="2" id="KW-1185">Reference proteome</keyword>
<comment type="caution">
    <text evidence="1">The sequence shown here is derived from an EMBL/GenBank/DDBJ whole genome shotgun (WGS) entry which is preliminary data.</text>
</comment>
<sequence>FQYTCNIIKSDVESNPSAMIKTCYQKVFKTKTEYSSLAIMGFNITITSIGDLNENKFYGVSTGFVSSFTTHYCGAQYLFVLKIEEEQCNLEIYLESEHTHQFIKQTPDNIWNKWHQQTSTVIQFLLILQKIYLPEYTFQEKELRTWQSIFVACGYTNVTSVPKKESLIEFWSKASDSIADKESLETFYKNNIIQFLQNLQLTQDSTFWDSFRDALLSNKRGSDDALLLQKPKRTASRLTNIQEKQFLLFFQDGDNVKKFHKTYPNDMKRTSFIARLADSENLKYYQDLGRLCMICYDYRYDTFNNLENIIHSNFTDKNFMSKDAGEIKLRNRKSTNRIDAQAMYKELLEYIEAGNIEEKDVSKIITIQNWINTYAYVFKRRAEIESDNIKIAVIQENLLQQDIKWVEIASIQEDLLQQEIKQ</sequence>
<proteinExistence type="predicted"/>
<evidence type="ECO:0000313" key="2">
    <source>
        <dbReference type="Proteomes" id="UP000789920"/>
    </source>
</evidence>
<organism evidence="1 2">
    <name type="scientific">Racocetra persica</name>
    <dbReference type="NCBI Taxonomy" id="160502"/>
    <lineage>
        <taxon>Eukaryota</taxon>
        <taxon>Fungi</taxon>
        <taxon>Fungi incertae sedis</taxon>
        <taxon>Mucoromycota</taxon>
        <taxon>Glomeromycotina</taxon>
        <taxon>Glomeromycetes</taxon>
        <taxon>Diversisporales</taxon>
        <taxon>Gigasporaceae</taxon>
        <taxon>Racocetra</taxon>
    </lineage>
</organism>
<feature type="non-terminal residue" evidence="1">
    <location>
        <position position="1"/>
    </location>
</feature>